<proteinExistence type="predicted"/>
<accession>A0A5E4BWH8</accession>
<evidence type="ECO:0000313" key="1">
    <source>
        <dbReference type="EMBL" id="VTJ73606.1"/>
    </source>
</evidence>
<gene>
    <name evidence="1" type="ORF">MONAX_5E018831</name>
</gene>
<feature type="non-terminal residue" evidence="1">
    <location>
        <position position="1"/>
    </location>
</feature>
<dbReference type="EMBL" id="CABDUW010000687">
    <property type="protein sequence ID" value="VTJ73606.1"/>
    <property type="molecule type" value="Genomic_DNA"/>
</dbReference>
<reference evidence="1" key="1">
    <citation type="submission" date="2019-04" db="EMBL/GenBank/DDBJ databases">
        <authorList>
            <person name="Alioto T."/>
            <person name="Alioto T."/>
        </authorList>
    </citation>
    <scope>NUCLEOTIDE SEQUENCE [LARGE SCALE GENOMIC DNA]</scope>
</reference>
<comment type="caution">
    <text evidence="1">The sequence shown here is derived from an EMBL/GenBank/DDBJ whole genome shotgun (WGS) entry which is preliminary data.</text>
</comment>
<evidence type="ECO:0000313" key="2">
    <source>
        <dbReference type="Proteomes" id="UP000335636"/>
    </source>
</evidence>
<dbReference type="AlphaFoldDB" id="A0A5E4BWH8"/>
<keyword evidence="2" id="KW-1185">Reference proteome</keyword>
<protein>
    <submittedName>
        <fullName evidence="1">Uncharacterized protein</fullName>
    </submittedName>
</protein>
<feature type="non-terminal residue" evidence="1">
    <location>
        <position position="145"/>
    </location>
</feature>
<organism evidence="1 2">
    <name type="scientific">Marmota monax</name>
    <name type="common">Woodchuck</name>
    <dbReference type="NCBI Taxonomy" id="9995"/>
    <lineage>
        <taxon>Eukaryota</taxon>
        <taxon>Metazoa</taxon>
        <taxon>Chordata</taxon>
        <taxon>Craniata</taxon>
        <taxon>Vertebrata</taxon>
        <taxon>Euteleostomi</taxon>
        <taxon>Mammalia</taxon>
        <taxon>Eutheria</taxon>
        <taxon>Euarchontoglires</taxon>
        <taxon>Glires</taxon>
        <taxon>Rodentia</taxon>
        <taxon>Sciuromorpha</taxon>
        <taxon>Sciuridae</taxon>
        <taxon>Xerinae</taxon>
        <taxon>Marmotini</taxon>
        <taxon>Marmota</taxon>
    </lineage>
</organism>
<dbReference type="Proteomes" id="UP000335636">
    <property type="component" value="Unassembled WGS sequence"/>
</dbReference>
<sequence length="145" mass="15830">KPFPKLLLLLVRPCARSIRAGIWEEAEGTSQGAYLKRVIVPTPGFLSLRAHWGQREPRSLAPRRDFASSLLSSLTRFHQAPWTKARCLGAAASAVELDRAWRGGEGRARLVAAGSPTGRRGARPTIFRKPIGQCACHSAKRPPQG</sequence>
<name>A0A5E4BWH8_MARMO</name>